<dbReference type="CDD" id="cd00207">
    <property type="entry name" value="fer2"/>
    <property type="match status" value="1"/>
</dbReference>
<protein>
    <submittedName>
        <fullName evidence="7">Isoquinoline 1-oxidoreductase alpha subunit</fullName>
    </submittedName>
</protein>
<dbReference type="InterPro" id="IPR036884">
    <property type="entry name" value="2Fe-2S-bd_dom_sf"/>
</dbReference>
<keyword evidence="4" id="KW-0408">Iron</keyword>
<dbReference type="InterPro" id="IPR051452">
    <property type="entry name" value="Diverse_Oxidoreductases"/>
</dbReference>
<evidence type="ECO:0000256" key="2">
    <source>
        <dbReference type="ARBA" id="ARBA00022723"/>
    </source>
</evidence>
<sequence length="170" mass="17982">MISLNVNGVQHSLDIDPSTPLLYALRNDLQLHGAKFGCGMGQCGACTVIVDGKATFSCIVPVSAIRTRPVRTLESLGTAAHPGALQSAFIKHQAAQCGYCIAGMIMRAQALLDRNPHPTEQELRGHMEPNLCRCGTHMRILAAIREVAGLPAPQVGAQAAEHVTHAKAAS</sequence>
<dbReference type="SUPFAM" id="SSF47741">
    <property type="entry name" value="CO dehydrogenase ISP C-domain like"/>
    <property type="match status" value="1"/>
</dbReference>
<evidence type="ECO:0000256" key="1">
    <source>
        <dbReference type="ARBA" id="ARBA00022714"/>
    </source>
</evidence>
<dbReference type="PANTHER" id="PTHR44379:SF6">
    <property type="entry name" value="BLR6046 PROTEIN"/>
    <property type="match status" value="1"/>
</dbReference>
<dbReference type="InterPro" id="IPR001041">
    <property type="entry name" value="2Fe-2S_ferredoxin-type"/>
</dbReference>
<dbReference type="PROSITE" id="PS00197">
    <property type="entry name" value="2FE2S_FER_1"/>
    <property type="match status" value="1"/>
</dbReference>
<gene>
    <name evidence="7" type="ORF">WQE_02247</name>
</gene>
<evidence type="ECO:0000313" key="8">
    <source>
        <dbReference type="Proteomes" id="UP000004980"/>
    </source>
</evidence>
<dbReference type="InterPro" id="IPR002888">
    <property type="entry name" value="2Fe-2S-bd"/>
</dbReference>
<dbReference type="PANTHER" id="PTHR44379">
    <property type="entry name" value="OXIDOREDUCTASE WITH IRON-SULFUR SUBUNIT"/>
    <property type="match status" value="1"/>
</dbReference>
<evidence type="ECO:0000259" key="6">
    <source>
        <dbReference type="PROSITE" id="PS51085"/>
    </source>
</evidence>
<evidence type="ECO:0000256" key="4">
    <source>
        <dbReference type="ARBA" id="ARBA00023004"/>
    </source>
</evidence>
<dbReference type="Pfam" id="PF01799">
    <property type="entry name" value="Fer2_2"/>
    <property type="match status" value="1"/>
</dbReference>
<name>A0ABP2PZ42_9BURK</name>
<feature type="domain" description="2Fe-2S ferredoxin-type" evidence="6">
    <location>
        <begin position="1"/>
        <end position="76"/>
    </location>
</feature>
<dbReference type="Pfam" id="PF00111">
    <property type="entry name" value="Fer2"/>
    <property type="match status" value="1"/>
</dbReference>
<dbReference type="Gene3D" id="3.10.20.30">
    <property type="match status" value="1"/>
</dbReference>
<organism evidence="7 8">
    <name type="scientific">Paraburkholderia hospita</name>
    <dbReference type="NCBI Taxonomy" id="169430"/>
    <lineage>
        <taxon>Bacteria</taxon>
        <taxon>Pseudomonadati</taxon>
        <taxon>Pseudomonadota</taxon>
        <taxon>Betaproteobacteria</taxon>
        <taxon>Burkholderiales</taxon>
        <taxon>Burkholderiaceae</taxon>
        <taxon>Paraburkholderia</taxon>
    </lineage>
</organism>
<reference evidence="7 8" key="1">
    <citation type="journal article" date="2012" name="J. Bacteriol.">
        <title>Draft Genome Sequence of the Soil Bacterium Burkholderia terrae Strain BS001, Which Interacts with Fungal Surface Structures.</title>
        <authorList>
            <person name="Nazir R."/>
            <person name="Hansen M.A."/>
            <person name="Sorensen S."/>
            <person name="van Elsas J.D."/>
        </authorList>
    </citation>
    <scope>NUCLEOTIDE SEQUENCE [LARGE SCALE GENOMIC DNA]</scope>
    <source>
        <strain evidence="7 8">BS001</strain>
    </source>
</reference>
<keyword evidence="1" id="KW-0001">2Fe-2S</keyword>
<keyword evidence="8" id="KW-1185">Reference proteome</keyword>
<dbReference type="PROSITE" id="PS51085">
    <property type="entry name" value="2FE2S_FER_2"/>
    <property type="match status" value="1"/>
</dbReference>
<proteinExistence type="predicted"/>
<dbReference type="Gene3D" id="1.10.150.120">
    <property type="entry name" value="[2Fe-2S]-binding domain"/>
    <property type="match status" value="1"/>
</dbReference>
<dbReference type="InterPro" id="IPR036010">
    <property type="entry name" value="2Fe-2S_ferredoxin-like_sf"/>
</dbReference>
<comment type="caution">
    <text evidence="7">The sequence shown here is derived from an EMBL/GenBank/DDBJ whole genome shotgun (WGS) entry which is preliminary data.</text>
</comment>
<dbReference type="InterPro" id="IPR012675">
    <property type="entry name" value="Beta-grasp_dom_sf"/>
</dbReference>
<keyword evidence="2" id="KW-0479">Metal-binding</keyword>
<dbReference type="Proteomes" id="UP000004980">
    <property type="component" value="Unassembled WGS sequence"/>
</dbReference>
<keyword evidence="3" id="KW-0560">Oxidoreductase</keyword>
<evidence type="ECO:0000256" key="5">
    <source>
        <dbReference type="ARBA" id="ARBA00023014"/>
    </source>
</evidence>
<evidence type="ECO:0000313" key="7">
    <source>
        <dbReference type="EMBL" id="EIN02770.1"/>
    </source>
</evidence>
<accession>A0ABP2PZ42</accession>
<dbReference type="InterPro" id="IPR006058">
    <property type="entry name" value="2Fe2S_fd_BS"/>
</dbReference>
<dbReference type="EMBL" id="AKAU01000014">
    <property type="protein sequence ID" value="EIN02770.1"/>
    <property type="molecule type" value="Genomic_DNA"/>
</dbReference>
<keyword evidence="5" id="KW-0411">Iron-sulfur</keyword>
<dbReference type="RefSeq" id="WP_007577259.1">
    <property type="nucleotide sequence ID" value="NZ_AKAU01000014.1"/>
</dbReference>
<dbReference type="SUPFAM" id="SSF54292">
    <property type="entry name" value="2Fe-2S ferredoxin-like"/>
    <property type="match status" value="1"/>
</dbReference>
<evidence type="ECO:0000256" key="3">
    <source>
        <dbReference type="ARBA" id="ARBA00023002"/>
    </source>
</evidence>